<dbReference type="InterPro" id="IPR010989">
    <property type="entry name" value="SNARE"/>
</dbReference>
<organism evidence="8 9">
    <name type="scientific">Microbotryum intermedium</name>
    <dbReference type="NCBI Taxonomy" id="269621"/>
    <lineage>
        <taxon>Eukaryota</taxon>
        <taxon>Fungi</taxon>
        <taxon>Dikarya</taxon>
        <taxon>Basidiomycota</taxon>
        <taxon>Pucciniomycotina</taxon>
        <taxon>Microbotryomycetes</taxon>
        <taxon>Microbotryales</taxon>
        <taxon>Microbotryaceae</taxon>
        <taxon>Microbotryum</taxon>
    </lineage>
</organism>
<dbReference type="EMBL" id="FMSP01000020">
    <property type="protein sequence ID" value="SCV74411.1"/>
    <property type="molecule type" value="Genomic_DNA"/>
</dbReference>
<proteinExistence type="inferred from homology"/>
<dbReference type="GO" id="GO:0006887">
    <property type="term" value="P:exocytosis"/>
    <property type="evidence" value="ECO:0007669"/>
    <property type="project" value="TreeGrafter"/>
</dbReference>
<keyword evidence="4" id="KW-0333">Golgi apparatus</keyword>
<evidence type="ECO:0000313" key="9">
    <source>
        <dbReference type="Proteomes" id="UP000198372"/>
    </source>
</evidence>
<feature type="coiled-coil region" evidence="5">
    <location>
        <begin position="44"/>
        <end position="71"/>
    </location>
</feature>
<dbReference type="Proteomes" id="UP000198372">
    <property type="component" value="Unassembled WGS sequence"/>
</dbReference>
<dbReference type="AlphaFoldDB" id="A0A238FQD6"/>
<gene>
    <name evidence="8" type="ORF">BQ2448_6843</name>
</gene>
<dbReference type="GO" id="GO:0019905">
    <property type="term" value="F:syntaxin binding"/>
    <property type="evidence" value="ECO:0007669"/>
    <property type="project" value="TreeGrafter"/>
</dbReference>
<keyword evidence="3" id="KW-0813">Transport</keyword>
<accession>A0A238FQD6</accession>
<dbReference type="SUPFAM" id="SSF58038">
    <property type="entry name" value="SNARE fusion complex"/>
    <property type="match status" value="1"/>
</dbReference>
<evidence type="ECO:0000256" key="1">
    <source>
        <dbReference type="ARBA" id="ARBA00004409"/>
    </source>
</evidence>
<evidence type="ECO:0000256" key="4">
    <source>
        <dbReference type="ARBA" id="ARBA00023034"/>
    </source>
</evidence>
<dbReference type="Gene3D" id="1.20.5.110">
    <property type="match status" value="1"/>
</dbReference>
<keyword evidence="9" id="KW-1185">Reference proteome</keyword>
<dbReference type="Pfam" id="PF09177">
    <property type="entry name" value="STX6_10_61_N"/>
    <property type="match status" value="1"/>
</dbReference>
<evidence type="ECO:0000256" key="5">
    <source>
        <dbReference type="SAM" id="Coils"/>
    </source>
</evidence>
<dbReference type="GO" id="GO:0031201">
    <property type="term" value="C:SNARE complex"/>
    <property type="evidence" value="ECO:0007669"/>
    <property type="project" value="TreeGrafter"/>
</dbReference>
<feature type="compositionally biased region" description="Low complexity" evidence="6">
    <location>
        <begin position="113"/>
        <end position="128"/>
    </location>
</feature>
<comment type="similarity">
    <text evidence="2">Belongs to the SNAP-25 family.</text>
</comment>
<comment type="subcellular location">
    <subcellularLocation>
        <location evidence="1">Golgi apparatus membrane</location>
        <topology evidence="1">Single-pass type IV membrane protein</topology>
    </subcellularLocation>
</comment>
<evidence type="ECO:0000256" key="3">
    <source>
        <dbReference type="ARBA" id="ARBA00022927"/>
    </source>
</evidence>
<dbReference type="GO" id="GO:0015031">
    <property type="term" value="P:protein transport"/>
    <property type="evidence" value="ECO:0007669"/>
    <property type="project" value="UniProtKB-KW"/>
</dbReference>
<dbReference type="CDD" id="cd15851">
    <property type="entry name" value="SNARE_Syntaxin6"/>
    <property type="match status" value="1"/>
</dbReference>
<feature type="coiled-coil region" evidence="5">
    <location>
        <begin position="213"/>
        <end position="247"/>
    </location>
</feature>
<name>A0A238FQD6_9BASI</name>
<dbReference type="InterPro" id="IPR000727">
    <property type="entry name" value="T_SNARE_dom"/>
</dbReference>
<dbReference type="GO" id="GO:0005886">
    <property type="term" value="C:plasma membrane"/>
    <property type="evidence" value="ECO:0007669"/>
    <property type="project" value="TreeGrafter"/>
</dbReference>
<dbReference type="PANTHER" id="PTHR19305">
    <property type="entry name" value="SYNAPTOSOMAL ASSOCIATED PROTEIN"/>
    <property type="match status" value="1"/>
</dbReference>
<dbReference type="GO" id="GO:0048193">
    <property type="term" value="P:Golgi vesicle transport"/>
    <property type="evidence" value="ECO:0007669"/>
    <property type="project" value="InterPro"/>
</dbReference>
<keyword evidence="3" id="KW-0653">Protein transport</keyword>
<dbReference type="PROSITE" id="PS50192">
    <property type="entry name" value="T_SNARE"/>
    <property type="match status" value="1"/>
</dbReference>
<dbReference type="GO" id="GO:0000139">
    <property type="term" value="C:Golgi membrane"/>
    <property type="evidence" value="ECO:0007669"/>
    <property type="project" value="UniProtKB-SubCell"/>
</dbReference>
<feature type="region of interest" description="Disordered" evidence="6">
    <location>
        <begin position="100"/>
        <end position="167"/>
    </location>
</feature>
<dbReference type="OrthoDB" id="546861at2759"/>
<keyword evidence="5" id="KW-0175">Coiled coil</keyword>
<dbReference type="STRING" id="269621.A0A238FQD6"/>
<evidence type="ECO:0000256" key="2">
    <source>
        <dbReference type="ARBA" id="ARBA00009480"/>
    </source>
</evidence>
<reference evidence="9" key="1">
    <citation type="submission" date="2016-09" db="EMBL/GenBank/DDBJ databases">
        <authorList>
            <person name="Jeantristanb JTB J.-T."/>
            <person name="Ricardo R."/>
        </authorList>
    </citation>
    <scope>NUCLEOTIDE SEQUENCE [LARGE SCALE GENOMIC DNA]</scope>
</reference>
<dbReference type="PANTHER" id="PTHR19305:SF9">
    <property type="entry name" value="SYNAPTOSOMAL-ASSOCIATED PROTEIN 29"/>
    <property type="match status" value="1"/>
</dbReference>
<protein>
    <submittedName>
        <fullName evidence="8">BQ2448_6843 protein</fullName>
    </submittedName>
</protein>
<dbReference type="SMART" id="SM00397">
    <property type="entry name" value="t_SNARE"/>
    <property type="match status" value="1"/>
</dbReference>
<feature type="compositionally biased region" description="Polar residues" evidence="6">
    <location>
        <begin position="129"/>
        <end position="139"/>
    </location>
</feature>
<evidence type="ECO:0000259" key="7">
    <source>
        <dbReference type="PROSITE" id="PS50192"/>
    </source>
</evidence>
<dbReference type="SUPFAM" id="SSF47661">
    <property type="entry name" value="t-snare proteins"/>
    <property type="match status" value="1"/>
</dbReference>
<dbReference type="GO" id="GO:0006906">
    <property type="term" value="P:vesicle fusion"/>
    <property type="evidence" value="ECO:0007669"/>
    <property type="project" value="TreeGrafter"/>
</dbReference>
<evidence type="ECO:0000256" key="6">
    <source>
        <dbReference type="SAM" id="MobiDB-lite"/>
    </source>
</evidence>
<sequence>MDDPYDEVKSEVESSLQHLSSLLASYARLLRNPQTRPDDLSYAHSELLALLSALDNDVDELQQALQLVERDPLMRTRLGLGQAVLAQRRTFVETVKAEMKTARKQLAPSNGVTSSKSSRSQTQKPTTTIPNPLSSSSTPGKGAPYRDSPYDAQTGGAQVDEESDPNAEFEMQHQSLLIEQQDQTLTSISGTVEQLRSQAWTMGQEVYDQNAMLEELDREVDATGTRLERAQRRMDRFIKQNKSTLSNQVFNSSAPAGVF</sequence>
<dbReference type="Gene3D" id="1.20.58.90">
    <property type="match status" value="1"/>
</dbReference>
<dbReference type="InterPro" id="IPR015260">
    <property type="entry name" value="Syntaxin-6/10/61_N"/>
</dbReference>
<dbReference type="GO" id="GO:0005484">
    <property type="term" value="F:SNAP receptor activity"/>
    <property type="evidence" value="ECO:0007669"/>
    <property type="project" value="TreeGrafter"/>
</dbReference>
<evidence type="ECO:0000313" key="8">
    <source>
        <dbReference type="EMBL" id="SCV74411.1"/>
    </source>
</evidence>
<feature type="domain" description="T-SNARE coiled-coil homology" evidence="7">
    <location>
        <begin position="175"/>
        <end position="237"/>
    </location>
</feature>